<evidence type="ECO:0000313" key="2">
    <source>
        <dbReference type="Proteomes" id="UP000198565"/>
    </source>
</evidence>
<dbReference type="RefSeq" id="WP_091480120.1">
    <property type="nucleotide sequence ID" value="NZ_FOTR01000001.1"/>
</dbReference>
<dbReference type="InterPro" id="IPR006724">
    <property type="entry name" value="Phage_TTP"/>
</dbReference>
<evidence type="ECO:0000313" key="1">
    <source>
        <dbReference type="EMBL" id="SFL38833.1"/>
    </source>
</evidence>
<proteinExistence type="predicted"/>
<protein>
    <submittedName>
        <fullName evidence="1">Phage major tail protein, phi13 family</fullName>
    </submittedName>
</protein>
<dbReference type="EMBL" id="FOTR01000001">
    <property type="protein sequence ID" value="SFL38833.1"/>
    <property type="molecule type" value="Genomic_DNA"/>
</dbReference>
<organism evidence="1 2">
    <name type="scientific">Gracilibacillus orientalis</name>
    <dbReference type="NCBI Taxonomy" id="334253"/>
    <lineage>
        <taxon>Bacteria</taxon>
        <taxon>Bacillati</taxon>
        <taxon>Bacillota</taxon>
        <taxon>Bacilli</taxon>
        <taxon>Bacillales</taxon>
        <taxon>Bacillaceae</taxon>
        <taxon>Gracilibacillus</taxon>
    </lineage>
</organism>
<name>A0A1I4HAY2_9BACI</name>
<dbReference type="STRING" id="334253.SAMN04487943_101300"/>
<dbReference type="NCBIfam" id="TIGR01603">
    <property type="entry name" value="maj_tail_phi13"/>
    <property type="match status" value="1"/>
</dbReference>
<dbReference type="AlphaFoldDB" id="A0A1I4HAY2"/>
<accession>A0A1I4HAY2</accession>
<gene>
    <name evidence="1" type="ORF">SAMN04487943_101300</name>
</gene>
<dbReference type="InterPro" id="IPR006490">
    <property type="entry name" value="Maj_tail_phi13"/>
</dbReference>
<sequence>MATVGLRDLHFFPITKDDEEGTTYEEPVRIGLAMTANVQPQFNSADLRAEDGVAETAEARGATTVTVQTEDITKQAQSKILDKKINSDGVLMDSEDDRPPYGALAFRSEKANGKYRYVVLYKGKFTPPESNYETKQETPAFQTPTINGRFIRRHSDNMHGAQVDEDDEGMEQSIIDNWFSDVYEETPEL</sequence>
<dbReference type="Proteomes" id="UP000198565">
    <property type="component" value="Unassembled WGS sequence"/>
</dbReference>
<reference evidence="2" key="1">
    <citation type="submission" date="2016-10" db="EMBL/GenBank/DDBJ databases">
        <authorList>
            <person name="Varghese N."/>
            <person name="Submissions S."/>
        </authorList>
    </citation>
    <scope>NUCLEOTIDE SEQUENCE [LARGE SCALE GENOMIC DNA]</scope>
    <source>
        <strain evidence="2">CGMCC 1.4250</strain>
    </source>
</reference>
<dbReference type="OrthoDB" id="3078218at2"/>
<keyword evidence="2" id="KW-1185">Reference proteome</keyword>
<dbReference type="Pfam" id="PF04630">
    <property type="entry name" value="Phage_TTP_1"/>
    <property type="match status" value="1"/>
</dbReference>